<sequence length="714" mass="79392">MAPPSNKKKPPGTKAKAAPLPAHAGPSASTAPRQSTSKSNASHISTNPVRTCSTLESDGRTQCTKVATLWKPNPERCNVHHGQYRLLCKRYKEAEQEVERIRIGKGLPPDIQTGRYSREEIMHGLAVVNGYIKAIRVEAIGREIHSKRFGLKVGDAYQTRMNALEVELGKARRVVSKLGERALALYLEHHPQAVGVGRSPESQKIWKDAQAHILPDPQAASGLFIRESRRISLPHSVNSGQTTSEDEDLIEQALQWYNDIEKKRLQEVLKLVLDLNLAGDDSDVAQRLGTVLKLDSDDAPSGYPSLATIRHYQAVQHGRRIILHDPAFYAKSLDKNTLQEFILSNDFDFTDAARLRELTSRMTEFALPWIKDILVEALELSKRPNSEDEGNDVGDAGSGIQILGGPVHNHAANKSVSDEVWWHLFTYLKPEADTDYRYVGLCRSYSDLVGMLSIGSLGLLHPPEFCRFDDEKLTTIVIDARKALSLSGVAVTDLVSPQALTIKNGGVLQTKIKPKTPGHVVWRGAESRAYLFGAVQHDNGGAGEAFLNELRERPELYQLLVYSETDPESEVEESGLDVDGKALPALRIRTFETAPSSSSTSESEIGRTSVGEWETVQQGRDLMFESEEEKGLGYVTRARRREPKWFFSLKTFPVKYFVVLDAVPNRHGSILMKHAAWAALRAAAYAEGEYSDVEYERSLGRLVEAEVKERGWDS</sequence>
<comment type="caution">
    <text evidence="2">The sequence shown here is derived from an EMBL/GenBank/DDBJ whole genome shotgun (WGS) entry which is preliminary data.</text>
</comment>
<feature type="compositionally biased region" description="Low complexity" evidence="1">
    <location>
        <begin position="12"/>
        <end position="22"/>
    </location>
</feature>
<proteinExistence type="predicted"/>
<evidence type="ECO:0000313" key="2">
    <source>
        <dbReference type="EMBL" id="KAF5334793.1"/>
    </source>
</evidence>
<organism evidence="2 3">
    <name type="scientific">Ephemerocybe angulata</name>
    <dbReference type="NCBI Taxonomy" id="980116"/>
    <lineage>
        <taxon>Eukaryota</taxon>
        <taxon>Fungi</taxon>
        <taxon>Dikarya</taxon>
        <taxon>Basidiomycota</taxon>
        <taxon>Agaricomycotina</taxon>
        <taxon>Agaricomycetes</taxon>
        <taxon>Agaricomycetidae</taxon>
        <taxon>Agaricales</taxon>
        <taxon>Agaricineae</taxon>
        <taxon>Psathyrellaceae</taxon>
        <taxon>Ephemerocybe</taxon>
    </lineage>
</organism>
<dbReference type="Proteomes" id="UP000541558">
    <property type="component" value="Unassembled WGS sequence"/>
</dbReference>
<accession>A0A8H5C613</accession>
<dbReference type="AlphaFoldDB" id="A0A8H5C613"/>
<evidence type="ECO:0000256" key="1">
    <source>
        <dbReference type="SAM" id="MobiDB-lite"/>
    </source>
</evidence>
<name>A0A8H5C613_9AGAR</name>
<feature type="compositionally biased region" description="Basic residues" evidence="1">
    <location>
        <begin position="1"/>
        <end position="11"/>
    </location>
</feature>
<gene>
    <name evidence="2" type="ORF">D9611_012922</name>
</gene>
<reference evidence="2 3" key="1">
    <citation type="journal article" date="2020" name="ISME J.">
        <title>Uncovering the hidden diversity of litter-decomposition mechanisms in mushroom-forming fungi.</title>
        <authorList>
            <person name="Floudas D."/>
            <person name="Bentzer J."/>
            <person name="Ahren D."/>
            <person name="Johansson T."/>
            <person name="Persson P."/>
            <person name="Tunlid A."/>
        </authorList>
    </citation>
    <scope>NUCLEOTIDE SEQUENCE [LARGE SCALE GENOMIC DNA]</scope>
    <source>
        <strain evidence="2 3">CBS 175.51</strain>
    </source>
</reference>
<dbReference type="EMBL" id="JAACJK010000066">
    <property type="protein sequence ID" value="KAF5334793.1"/>
    <property type="molecule type" value="Genomic_DNA"/>
</dbReference>
<feature type="region of interest" description="Disordered" evidence="1">
    <location>
        <begin position="1"/>
        <end position="55"/>
    </location>
</feature>
<feature type="compositionally biased region" description="Polar residues" evidence="1">
    <location>
        <begin position="27"/>
        <end position="55"/>
    </location>
</feature>
<protein>
    <submittedName>
        <fullName evidence="2">Uncharacterized protein</fullName>
    </submittedName>
</protein>
<keyword evidence="3" id="KW-1185">Reference proteome</keyword>
<evidence type="ECO:0000313" key="3">
    <source>
        <dbReference type="Proteomes" id="UP000541558"/>
    </source>
</evidence>
<dbReference type="OrthoDB" id="10298759at2759"/>